<feature type="region of interest" description="Disordered" evidence="1">
    <location>
        <begin position="357"/>
        <end position="378"/>
    </location>
</feature>
<dbReference type="InterPro" id="IPR016024">
    <property type="entry name" value="ARM-type_fold"/>
</dbReference>
<reference evidence="3 4" key="1">
    <citation type="submission" date="2019-01" db="EMBL/GenBank/DDBJ databases">
        <title>Muriicola soli sp. nov., isolated from soil.</title>
        <authorList>
            <person name="Kang H.J."/>
            <person name="Kim S.B."/>
        </authorList>
    </citation>
    <scope>NUCLEOTIDE SEQUENCE [LARGE SCALE GENOMIC DNA]</scope>
    <source>
        <strain evidence="3 4">MMS17-SY002</strain>
    </source>
</reference>
<gene>
    <name evidence="3" type="ORF">EQY75_06395</name>
</gene>
<keyword evidence="4" id="KW-1185">Reference proteome</keyword>
<dbReference type="EMBL" id="CP035544">
    <property type="protein sequence ID" value="QBA64188.1"/>
    <property type="molecule type" value="Genomic_DNA"/>
</dbReference>
<sequence length="708" mass="82072">MSIPEIHTDLLWDLSVLLGSLCILYFGFIFFFRNRLSAKTRNISERRKQLTPIISNFLFYGEDASKEEKYEYVELKVEVREFIKDPINRSILKEILLDLQRDLTGDARQRLFVLYKDFDLHLDAFAKLNSWRWEIVTKGIVELTQMEVEEAYTQIKKFINHKRSVIRRHAQIATVSLKHEGIGQFLDTNKYPISEWQQIKILEILRNKEDYLPPSFGIWLTSKNKDVVLFALRLIRHYNQTDANASVTELLKHKNEEVKQAAIECIKEFGITEAIPTLMASFKRAKRDTRIFILDALGAIGGEEQIPFLLEVHQKISNFNVKSKALGAINSISPETVLPQDNLDPLIQVSDEAVELEDEEQSVSEESAERELNESPTETIEDNIEITEESSELFYEDLDVFDYCFMEELNEILDQQQIEDDNLEVKYLPLDFLPVVIEKPTAMDKKKPKKKWKRKLRKLNVSYEEVHPDENFRKELEEILSRVEVPDIDGNMETEYLNFNFLPFVIDENLESQNLPKLLQQINELKVDGVEIVLPEENGKSEATKNADIGQPESEEEDLDACAMVDWEDIEIGRGELNKEDTLEELDDNSDSQHKAAINEKATYGFSIFEELFRSCDVESKLILMNEILDLGDQKELAFLKSLYKDPSGKVRDKAKRTAAMLSEKLRKESTKEVETESLVKWEKNSELITLLNFDLTLNGSDSKKTRK</sequence>
<feature type="transmembrane region" description="Helical" evidence="2">
    <location>
        <begin position="12"/>
        <end position="32"/>
    </location>
</feature>
<name>A0A411E974_9FLAO</name>
<keyword evidence="2" id="KW-1133">Transmembrane helix</keyword>
<dbReference type="Gene3D" id="1.25.10.10">
    <property type="entry name" value="Leucine-rich Repeat Variant"/>
    <property type="match status" value="1"/>
</dbReference>
<protein>
    <submittedName>
        <fullName evidence="3">HEAT repeat domain-containing protein</fullName>
    </submittedName>
</protein>
<dbReference type="Pfam" id="PF13646">
    <property type="entry name" value="HEAT_2"/>
    <property type="match status" value="1"/>
</dbReference>
<feature type="compositionally biased region" description="Acidic residues" evidence="1">
    <location>
        <begin position="357"/>
        <end position="366"/>
    </location>
</feature>
<dbReference type="Proteomes" id="UP000290889">
    <property type="component" value="Chromosome"/>
</dbReference>
<keyword evidence="2" id="KW-0812">Transmembrane</keyword>
<dbReference type="SUPFAM" id="SSF48371">
    <property type="entry name" value="ARM repeat"/>
    <property type="match status" value="1"/>
</dbReference>
<evidence type="ECO:0000313" key="4">
    <source>
        <dbReference type="Proteomes" id="UP000290889"/>
    </source>
</evidence>
<dbReference type="KEGG" id="mur:EQY75_06395"/>
<keyword evidence="2" id="KW-0472">Membrane</keyword>
<organism evidence="3 4">
    <name type="scientific">Muriicola soli</name>
    <dbReference type="NCBI Taxonomy" id="2507538"/>
    <lineage>
        <taxon>Bacteria</taxon>
        <taxon>Pseudomonadati</taxon>
        <taxon>Bacteroidota</taxon>
        <taxon>Flavobacteriia</taxon>
        <taxon>Flavobacteriales</taxon>
        <taxon>Flavobacteriaceae</taxon>
        <taxon>Muriicola</taxon>
    </lineage>
</organism>
<proteinExistence type="predicted"/>
<dbReference type="InterPro" id="IPR011989">
    <property type="entry name" value="ARM-like"/>
</dbReference>
<dbReference type="AlphaFoldDB" id="A0A411E974"/>
<evidence type="ECO:0000256" key="1">
    <source>
        <dbReference type="SAM" id="MobiDB-lite"/>
    </source>
</evidence>
<evidence type="ECO:0000313" key="3">
    <source>
        <dbReference type="EMBL" id="QBA64188.1"/>
    </source>
</evidence>
<accession>A0A411E974</accession>
<evidence type="ECO:0000256" key="2">
    <source>
        <dbReference type="SAM" id="Phobius"/>
    </source>
</evidence>
<dbReference type="RefSeq" id="WP_129603971.1">
    <property type="nucleotide sequence ID" value="NZ_CP035544.1"/>
</dbReference>
<dbReference type="OrthoDB" id="1454284at2"/>